<feature type="domain" description="Dinitrogenase iron-molybdenum cofactor biosynthesis" evidence="2">
    <location>
        <begin position="9"/>
        <end position="96"/>
    </location>
</feature>
<dbReference type="GeneID" id="79843262"/>
<dbReference type="InterPro" id="IPR003731">
    <property type="entry name" value="Di-Nase_FeMo-co_biosynth"/>
</dbReference>
<dbReference type="Proteomes" id="UP000004206">
    <property type="component" value="Unassembled WGS sequence"/>
</dbReference>
<evidence type="ECO:0000313" key="4">
    <source>
        <dbReference type="Proteomes" id="UP000004206"/>
    </source>
</evidence>
<evidence type="ECO:0000259" key="2">
    <source>
        <dbReference type="Pfam" id="PF02579"/>
    </source>
</evidence>
<evidence type="ECO:0000313" key="3">
    <source>
        <dbReference type="EMBL" id="EFD04547.1"/>
    </source>
</evidence>
<accession>D3MTJ6</accession>
<dbReference type="Pfam" id="PF02579">
    <property type="entry name" value="Nitro_FeMo-Co"/>
    <property type="match status" value="1"/>
</dbReference>
<name>D3MTJ6_9FIRM</name>
<dbReference type="Gene3D" id="3.30.420.130">
    <property type="entry name" value="Dinitrogenase iron-molybdenum cofactor biosynthesis domain"/>
    <property type="match status" value="1"/>
</dbReference>
<dbReference type="OrthoDB" id="280278at2"/>
<dbReference type="EMBL" id="ADJN01000060">
    <property type="protein sequence ID" value="EFD04547.1"/>
    <property type="molecule type" value="Genomic_DNA"/>
</dbReference>
<feature type="region of interest" description="Disordered" evidence="1">
    <location>
        <begin position="113"/>
        <end position="132"/>
    </location>
</feature>
<evidence type="ECO:0000256" key="1">
    <source>
        <dbReference type="SAM" id="MobiDB-lite"/>
    </source>
</evidence>
<dbReference type="AlphaFoldDB" id="D3MTJ6"/>
<dbReference type="PANTHER" id="PTHR42983:SF1">
    <property type="entry name" value="IRON-MOLYBDENUM PROTEIN"/>
    <property type="match status" value="1"/>
</dbReference>
<protein>
    <submittedName>
        <fullName evidence="3">Dinitrogenase iron-molybdenum cofactor</fullName>
    </submittedName>
</protein>
<comment type="caution">
    <text evidence="3">The sequence shown here is derived from an EMBL/GenBank/DDBJ whole genome shotgun (WGS) entry which is preliminary data.</text>
</comment>
<organism evidence="3 4">
    <name type="scientific">Peptostreptococcus anaerobius 653-L</name>
    <dbReference type="NCBI Taxonomy" id="596329"/>
    <lineage>
        <taxon>Bacteria</taxon>
        <taxon>Bacillati</taxon>
        <taxon>Bacillota</taxon>
        <taxon>Clostridia</taxon>
        <taxon>Peptostreptococcales</taxon>
        <taxon>Peptostreptococcaceae</taxon>
        <taxon>Peptostreptococcus</taxon>
    </lineage>
</organism>
<gene>
    <name evidence="3" type="ORF">HMPREF0631_0233</name>
</gene>
<dbReference type="InterPro" id="IPR036105">
    <property type="entry name" value="DiNase_FeMo-co_biosyn_sf"/>
</dbReference>
<keyword evidence="4" id="KW-1185">Reference proteome</keyword>
<dbReference type="SUPFAM" id="SSF53146">
    <property type="entry name" value="Nitrogenase accessory factor-like"/>
    <property type="match status" value="1"/>
</dbReference>
<reference evidence="3 4" key="1">
    <citation type="submission" date="2010-01" db="EMBL/GenBank/DDBJ databases">
        <authorList>
            <person name="Dodson R."/>
            <person name="Madupu R."/>
            <person name="Durkin A.S."/>
            <person name="Torralba M."/>
            <person name="Methe B."/>
            <person name="Sutton G.G."/>
            <person name="Strausberg R.L."/>
            <person name="Nelson K.E."/>
        </authorList>
    </citation>
    <scope>NUCLEOTIDE SEQUENCE [LARGE SCALE GENOMIC DNA]</scope>
    <source>
        <strain evidence="3 4">653-L</strain>
    </source>
</reference>
<proteinExistence type="predicted"/>
<dbReference type="PANTHER" id="PTHR42983">
    <property type="entry name" value="DINITROGENASE IRON-MOLYBDENUM COFACTOR PROTEIN-RELATED"/>
    <property type="match status" value="1"/>
</dbReference>
<sequence>MRIAVTYDSGTIFQHFGHTENFKVYDVEDKKIVAEEVLATNGQGHGALAGFLADAKVDILICGGIGGGAQSALTEAGIKLYGGASGNADEAVKALLADRLVYNSDVKCSHHEHGHGEGHKCGDHGHEGHSCH</sequence>
<dbReference type="RefSeq" id="WP_002844261.1">
    <property type="nucleotide sequence ID" value="NZ_ADJN01000060.1"/>
</dbReference>
<dbReference type="eggNOG" id="COG1433">
    <property type="taxonomic scope" value="Bacteria"/>
</dbReference>